<accession>A0A3G6J0G6</accession>
<dbReference type="KEGG" id="cgk:CGERO_05725"/>
<name>A0A3G6J0G6_9CORY</name>
<protein>
    <submittedName>
        <fullName evidence="1">Uncharacterized protein</fullName>
    </submittedName>
</protein>
<gene>
    <name evidence="1" type="ORF">CGERO_05725</name>
</gene>
<dbReference type="EMBL" id="CP033897">
    <property type="protein sequence ID" value="AZA11452.1"/>
    <property type="molecule type" value="Genomic_DNA"/>
</dbReference>
<dbReference type="AlphaFoldDB" id="A0A3G6J0G6"/>
<proteinExistence type="predicted"/>
<dbReference type="Proteomes" id="UP000271587">
    <property type="component" value="Chromosome"/>
</dbReference>
<keyword evidence="2" id="KW-1185">Reference proteome</keyword>
<reference evidence="1 2" key="1">
    <citation type="submission" date="2018-11" db="EMBL/GenBank/DDBJ databases">
        <authorList>
            <person name="Kleinhagauer T."/>
            <person name="Glaeser S.P."/>
            <person name="Spergser J."/>
            <person name="Ruckert C."/>
            <person name="Kaempfer P."/>
            <person name="Busse H.-J."/>
        </authorList>
    </citation>
    <scope>NUCLEOTIDE SEQUENCE [LARGE SCALE GENOMIC DNA]</scope>
    <source>
        <strain evidence="1 2">W8</strain>
    </source>
</reference>
<evidence type="ECO:0000313" key="1">
    <source>
        <dbReference type="EMBL" id="AZA11452.1"/>
    </source>
</evidence>
<sequence>MEGIPTAVFPGELVEDLLKAPLLHVLLDVFRGKKADKVAGVLYGSVIGSWVDRRNLTIYRYSRMWGSTQ</sequence>
<organism evidence="1 2">
    <name type="scientific">Corynebacterium gerontici</name>
    <dbReference type="NCBI Taxonomy" id="2079234"/>
    <lineage>
        <taxon>Bacteria</taxon>
        <taxon>Bacillati</taxon>
        <taxon>Actinomycetota</taxon>
        <taxon>Actinomycetes</taxon>
        <taxon>Mycobacteriales</taxon>
        <taxon>Corynebacteriaceae</taxon>
        <taxon>Corynebacterium</taxon>
    </lineage>
</organism>
<evidence type="ECO:0000313" key="2">
    <source>
        <dbReference type="Proteomes" id="UP000271587"/>
    </source>
</evidence>